<proteinExistence type="predicted"/>
<gene>
    <name evidence="1" type="ORF">AA106556_1725</name>
</gene>
<dbReference type="EMBL" id="BAQB01000022">
    <property type="protein sequence ID" value="GBR48197.1"/>
    <property type="molecule type" value="Genomic_DNA"/>
</dbReference>
<protein>
    <submittedName>
        <fullName evidence="1">Uncharacterized protein</fullName>
    </submittedName>
</protein>
<sequence length="54" mass="6569">MTEEAEREKRRAVNRDIVDYLQHNARRVPSTIYTYSFFGEEGKKINRKVIFYEN</sequence>
<accession>A0ABQ0QKP4</accession>
<organism evidence="1 2">
    <name type="scientific">Neokomagataea tanensis NBRC 106556</name>
    <dbReference type="NCBI Taxonomy" id="1223519"/>
    <lineage>
        <taxon>Bacteria</taxon>
        <taxon>Pseudomonadati</taxon>
        <taxon>Pseudomonadota</taxon>
        <taxon>Alphaproteobacteria</taxon>
        <taxon>Acetobacterales</taxon>
        <taxon>Acetobacteraceae</taxon>
        <taxon>Neokomagataea</taxon>
    </lineage>
</organism>
<dbReference type="Proteomes" id="UP001062443">
    <property type="component" value="Unassembled WGS sequence"/>
</dbReference>
<name>A0ABQ0QKP4_9PROT</name>
<evidence type="ECO:0000313" key="2">
    <source>
        <dbReference type="Proteomes" id="UP001062443"/>
    </source>
</evidence>
<keyword evidence="2" id="KW-1185">Reference proteome</keyword>
<evidence type="ECO:0000313" key="1">
    <source>
        <dbReference type="EMBL" id="GBR48197.1"/>
    </source>
</evidence>
<reference evidence="1" key="1">
    <citation type="submission" date="2013-04" db="EMBL/GenBank/DDBJ databases">
        <title>The genome sequencing project of 58 acetic acid bacteria.</title>
        <authorList>
            <person name="Okamoto-Kainuma A."/>
            <person name="Ishikawa M."/>
            <person name="Umino S."/>
            <person name="Koizumi Y."/>
            <person name="Shiwa Y."/>
            <person name="Yoshikawa H."/>
            <person name="Matsutani M."/>
            <person name="Matsushita K."/>
        </authorList>
    </citation>
    <scope>NUCLEOTIDE SEQUENCE</scope>
    <source>
        <strain evidence="1">NBRC 106556</strain>
    </source>
</reference>
<comment type="caution">
    <text evidence="1">The sequence shown here is derived from an EMBL/GenBank/DDBJ whole genome shotgun (WGS) entry which is preliminary data.</text>
</comment>